<feature type="region of interest" description="Disordered" evidence="8">
    <location>
        <begin position="1258"/>
        <end position="1278"/>
    </location>
</feature>
<dbReference type="InterPro" id="IPR003598">
    <property type="entry name" value="Ig_sub2"/>
</dbReference>
<dbReference type="Gene3D" id="2.60.40.10">
    <property type="entry name" value="Immunoglobulins"/>
    <property type="match status" value="1"/>
</dbReference>
<feature type="region of interest" description="Disordered" evidence="8">
    <location>
        <begin position="1292"/>
        <end position="1319"/>
    </location>
</feature>
<organism evidence="10 11">
    <name type="scientific">Pleurodeles waltl</name>
    <name type="common">Iberian ribbed newt</name>
    <dbReference type="NCBI Taxonomy" id="8319"/>
    <lineage>
        <taxon>Eukaryota</taxon>
        <taxon>Metazoa</taxon>
        <taxon>Chordata</taxon>
        <taxon>Craniata</taxon>
        <taxon>Vertebrata</taxon>
        <taxon>Euteleostomi</taxon>
        <taxon>Amphibia</taxon>
        <taxon>Batrachia</taxon>
        <taxon>Caudata</taxon>
        <taxon>Salamandroidea</taxon>
        <taxon>Salamandridae</taxon>
        <taxon>Pleurodelinae</taxon>
        <taxon>Pleurodeles</taxon>
    </lineage>
</organism>
<dbReference type="PANTHER" id="PTHR47091">
    <property type="entry name" value="ALPHA-PROTEIN KINASE 2-RELATED"/>
    <property type="match status" value="1"/>
</dbReference>
<comment type="catalytic activity">
    <reaction evidence="6">
        <text>L-seryl-[protein] + ATP = O-phospho-L-seryl-[protein] + ADP + H(+)</text>
        <dbReference type="Rhea" id="RHEA:17989"/>
        <dbReference type="Rhea" id="RHEA-COMP:9863"/>
        <dbReference type="Rhea" id="RHEA-COMP:11604"/>
        <dbReference type="ChEBI" id="CHEBI:15378"/>
        <dbReference type="ChEBI" id="CHEBI:29999"/>
        <dbReference type="ChEBI" id="CHEBI:30616"/>
        <dbReference type="ChEBI" id="CHEBI:83421"/>
        <dbReference type="ChEBI" id="CHEBI:456216"/>
        <dbReference type="EC" id="2.7.11.1"/>
    </reaction>
</comment>
<feature type="region of interest" description="Disordered" evidence="8">
    <location>
        <begin position="777"/>
        <end position="853"/>
    </location>
</feature>
<feature type="compositionally biased region" description="Polar residues" evidence="8">
    <location>
        <begin position="505"/>
        <end position="519"/>
    </location>
</feature>
<feature type="compositionally biased region" description="Basic and acidic residues" evidence="8">
    <location>
        <begin position="1258"/>
        <end position="1267"/>
    </location>
</feature>
<evidence type="ECO:0000256" key="5">
    <source>
        <dbReference type="ARBA" id="ARBA00047899"/>
    </source>
</evidence>
<evidence type="ECO:0000256" key="2">
    <source>
        <dbReference type="ARBA" id="ARBA00012513"/>
    </source>
</evidence>
<feature type="compositionally biased region" description="Polar residues" evidence="8">
    <location>
        <begin position="652"/>
        <end position="661"/>
    </location>
</feature>
<feature type="region of interest" description="Disordered" evidence="8">
    <location>
        <begin position="391"/>
        <end position="525"/>
    </location>
</feature>
<dbReference type="EC" id="2.7.11.1" evidence="2"/>
<evidence type="ECO:0000256" key="4">
    <source>
        <dbReference type="ARBA" id="ARBA00023319"/>
    </source>
</evidence>
<feature type="coiled-coil region" evidence="7">
    <location>
        <begin position="576"/>
        <end position="603"/>
    </location>
</feature>
<dbReference type="PROSITE" id="PS50835">
    <property type="entry name" value="IG_LIKE"/>
    <property type="match status" value="1"/>
</dbReference>
<feature type="compositionally biased region" description="Low complexity" evidence="8">
    <location>
        <begin position="1306"/>
        <end position="1317"/>
    </location>
</feature>
<keyword evidence="7" id="KW-0175">Coiled coil</keyword>
<feature type="compositionally biased region" description="Basic and acidic residues" evidence="8">
    <location>
        <begin position="1292"/>
        <end position="1304"/>
    </location>
</feature>
<evidence type="ECO:0000259" key="9">
    <source>
        <dbReference type="PROSITE" id="PS50835"/>
    </source>
</evidence>
<feature type="compositionally biased region" description="Polar residues" evidence="8">
    <location>
        <begin position="1463"/>
        <end position="1503"/>
    </location>
</feature>
<feature type="region of interest" description="Disordered" evidence="8">
    <location>
        <begin position="1461"/>
        <end position="1544"/>
    </location>
</feature>
<reference evidence="10" key="1">
    <citation type="journal article" date="2022" name="bioRxiv">
        <title>Sequencing and chromosome-scale assembly of the giantPleurodeles waltlgenome.</title>
        <authorList>
            <person name="Brown T."/>
            <person name="Elewa A."/>
            <person name="Iarovenko S."/>
            <person name="Subramanian E."/>
            <person name="Araus A.J."/>
            <person name="Petzold A."/>
            <person name="Susuki M."/>
            <person name="Suzuki K.-i.T."/>
            <person name="Hayashi T."/>
            <person name="Toyoda A."/>
            <person name="Oliveira C."/>
            <person name="Osipova E."/>
            <person name="Leigh N.D."/>
            <person name="Simon A."/>
            <person name="Yun M.H."/>
        </authorList>
    </citation>
    <scope>NUCLEOTIDE SEQUENCE</scope>
    <source>
        <strain evidence="10">20211129_DDA</strain>
        <tissue evidence="10">Liver</tissue>
    </source>
</reference>
<dbReference type="InterPro" id="IPR036179">
    <property type="entry name" value="Ig-like_dom_sf"/>
</dbReference>
<comment type="caution">
    <text evidence="10">The sequence shown here is derived from an EMBL/GenBank/DDBJ whole genome shotgun (WGS) entry which is preliminary data.</text>
</comment>
<feature type="compositionally biased region" description="Basic and acidic residues" evidence="8">
    <location>
        <begin position="796"/>
        <end position="808"/>
    </location>
</feature>
<keyword evidence="4" id="KW-0393">Immunoglobulin domain</keyword>
<evidence type="ECO:0000256" key="8">
    <source>
        <dbReference type="SAM" id="MobiDB-lite"/>
    </source>
</evidence>
<feature type="compositionally biased region" description="Basic and acidic residues" evidence="8">
    <location>
        <begin position="472"/>
        <end position="484"/>
    </location>
</feature>
<dbReference type="GO" id="GO:0055013">
    <property type="term" value="P:cardiac muscle cell development"/>
    <property type="evidence" value="ECO:0007669"/>
    <property type="project" value="TreeGrafter"/>
</dbReference>
<dbReference type="EMBL" id="JANPWB010000006">
    <property type="protein sequence ID" value="KAJ1181835.1"/>
    <property type="molecule type" value="Genomic_DNA"/>
</dbReference>
<accession>A0AAV7TZ96</accession>
<dbReference type="GO" id="GO:0004674">
    <property type="term" value="F:protein serine/threonine kinase activity"/>
    <property type="evidence" value="ECO:0007669"/>
    <property type="project" value="UniProtKB-EC"/>
</dbReference>
<dbReference type="InterPro" id="IPR003599">
    <property type="entry name" value="Ig_sub"/>
</dbReference>
<dbReference type="InterPro" id="IPR013783">
    <property type="entry name" value="Ig-like_fold"/>
</dbReference>
<evidence type="ECO:0000256" key="3">
    <source>
        <dbReference type="ARBA" id="ARBA00022737"/>
    </source>
</evidence>
<comment type="similarity">
    <text evidence="1">Belongs to the protein kinase superfamily. Alpha-type protein kinase family. ALPK subfamily.</text>
</comment>
<evidence type="ECO:0000256" key="1">
    <source>
        <dbReference type="ARBA" id="ARBA00008651"/>
    </source>
</evidence>
<feature type="compositionally biased region" description="Basic and acidic residues" evidence="8">
    <location>
        <begin position="439"/>
        <end position="451"/>
    </location>
</feature>
<feature type="domain" description="Ig-like" evidence="9">
    <location>
        <begin position="18"/>
        <end position="109"/>
    </location>
</feature>
<sequence>MRTTFCAIISQLTEETQPSFEATLKSRAVSENCDAKFTCIVSGFPEPELTWYKDDEEMDRYCGLPKYEILRNGKRHTLQLYKCREEDAAIYQASARNSKGIVSCSGVLEVGTMTEYKIHQRWFAKLKRKAEAKMREIEQSRRRDKENVLDKLRALSPERFQRKRRFSAEDSKKSPALVNKEDVIKVHIPDSTTRLKVDVAESGKEQLINGESEFANEILSRQTGEITTNGYVSSENLEEDGKEFLAYVCETVEIITKKPTDKESTAKKKKKEDASAVIPLKQDEKSSVVVTQKIQGPNPAPIRSPFSAAPPKNQADEKMEVEKTSAVQVKSATSSPKFPKITFVRDTKRNKDAEILKKKDPEVCNAPVCSVPSKEEGYFSLRDMYLENTVLPAEEKKTPPIPVRSKAKADYQGLKFPKEKPPETSRQEGPVVTHKHAPGQKEKSTRHEVQAERTTGVKLKQIDGKSLYTDSKSMELKKQSKVSESDPEIQRSPPLQKRPAPGKSGLQSNSALMPSVTHSGESHKLEIIQSDDQLLLKTVAAKQQNVPSSEKDNLKDFPEICKEQLDVETPSEVAAREEALQKYHQLEMEYRALQQAYSVLQQQFEQTLKSSKETEGVNHTSASILRENSISERAVKNEEHAATVLEVINPQFPSSESNLSPTERLESKNPAAELKTNVPPTSEPKPPARKLKGHMSELNVSESAPNSPELELKMTQPMLKGLLLEQTELKAPLRRTKAPVPEAKVLASELKETTTEPSELKTSVVEVKILVPEPSITDISPELKSPLPQLKAPMPRQKDSQSKPELEGHLPQLKVPMPGQKDAESKSKAVASQPRPTAPNLEMPVPTLSKDKLDNVNNDRVVDVPVYMETESPEKENIAHISKVEVSATLNVDYREAEHLLDKSKMPSSDSLGKPKVCIQYSSEGSGHSETKDGVAVMVGGKEVKVLLPPNIDIMGDVADHKTNALRPLLKECIPSQGANSLSETFGFPDEVEMIEDIKDQQANDSVTVFSKSLIEEHQPSTEIDLPTMKKKSLSTSHDSTSLDVVGNVSQIGTGIISECADEETHSKLTGTIFPPSTESQHHDHPIDVSNIEMPVSSSGESVATLICDVKKEMDTKSSSEVASTTERDNAIDLLSGCSLSPEQDLDVEMTLQVSQGEVNEQKRAVMPSTITQASEEDGSKINLLSPDISKTKDLVCTTATMPSIPQGTQEVVLDNFSTNQEKQNSGFVASLKNSLLMLLNITKNETDKNKIDTKDSVKVDKEEKDNSSNTSLFSDLGTGSSSLVANTNVETDKSDTCIQKEESLTSSSTSGIMTPSSDEEMVPNVDVLQQRKFAEVIDKELFPDVEISCIGPGATTTDQMTSQDQFSRNADISAQRQEAGKVTLEAEGTSLLVPSIVVANFPHMECVQTNDMPSDLQLDTNENAKSDDIISMIPAATPHELALGARRKIYVSKSKQLEDADSNNFDSMTGQGSTKRDSPTVSPGLSRRNQTLLQASMASQSPPVERRSPGLARKMTTLEVPKVYAESSEGNSSGGGKLEENNSYADMKDDLGELKRANDPFKAGVQRTGFDPLMLVSFLRWVNAAVHLLFPHKGPGKRE</sequence>
<feature type="compositionally biased region" description="Polar residues" evidence="8">
    <location>
        <begin position="1268"/>
        <end position="1278"/>
    </location>
</feature>
<dbReference type="Pfam" id="PF07679">
    <property type="entry name" value="I-set"/>
    <property type="match status" value="1"/>
</dbReference>
<dbReference type="Proteomes" id="UP001066276">
    <property type="component" value="Chromosome 3_2"/>
</dbReference>
<dbReference type="SUPFAM" id="SSF48726">
    <property type="entry name" value="Immunoglobulin"/>
    <property type="match status" value="1"/>
</dbReference>
<keyword evidence="11" id="KW-1185">Reference proteome</keyword>
<comment type="catalytic activity">
    <reaction evidence="5">
        <text>L-threonyl-[protein] + ATP = O-phospho-L-threonyl-[protein] + ADP + H(+)</text>
        <dbReference type="Rhea" id="RHEA:46608"/>
        <dbReference type="Rhea" id="RHEA-COMP:11060"/>
        <dbReference type="Rhea" id="RHEA-COMP:11605"/>
        <dbReference type="ChEBI" id="CHEBI:15378"/>
        <dbReference type="ChEBI" id="CHEBI:30013"/>
        <dbReference type="ChEBI" id="CHEBI:30616"/>
        <dbReference type="ChEBI" id="CHEBI:61977"/>
        <dbReference type="ChEBI" id="CHEBI:456216"/>
        <dbReference type="EC" id="2.7.11.1"/>
    </reaction>
</comment>
<dbReference type="SMART" id="SM00408">
    <property type="entry name" value="IGc2"/>
    <property type="match status" value="1"/>
</dbReference>
<proteinExistence type="inferred from homology"/>
<dbReference type="InterPro" id="IPR007110">
    <property type="entry name" value="Ig-like_dom"/>
</dbReference>
<dbReference type="PANTHER" id="PTHR47091:SF1">
    <property type="entry name" value="ALPHA-PROTEIN KINASE 3"/>
    <property type="match status" value="1"/>
</dbReference>
<feature type="compositionally biased region" description="Basic and acidic residues" evidence="8">
    <location>
        <begin position="416"/>
        <end position="426"/>
    </location>
</feature>
<evidence type="ECO:0000313" key="11">
    <source>
        <dbReference type="Proteomes" id="UP001066276"/>
    </source>
</evidence>
<protein>
    <recommendedName>
        <fullName evidence="2">non-specific serine/threonine protein kinase</fullName>
        <ecNumber evidence="2">2.7.11.1</ecNumber>
    </recommendedName>
</protein>
<dbReference type="GO" id="GO:0005634">
    <property type="term" value="C:nucleus"/>
    <property type="evidence" value="ECO:0007669"/>
    <property type="project" value="TreeGrafter"/>
</dbReference>
<evidence type="ECO:0000256" key="6">
    <source>
        <dbReference type="ARBA" id="ARBA00048679"/>
    </source>
</evidence>
<gene>
    <name evidence="10" type="ORF">NDU88_007034</name>
</gene>
<dbReference type="SMART" id="SM00409">
    <property type="entry name" value="IG"/>
    <property type="match status" value="1"/>
</dbReference>
<name>A0AAV7TZ96_PLEWA</name>
<evidence type="ECO:0000256" key="7">
    <source>
        <dbReference type="SAM" id="Coils"/>
    </source>
</evidence>
<feature type="region of interest" description="Disordered" evidence="8">
    <location>
        <begin position="652"/>
        <end position="691"/>
    </location>
</feature>
<evidence type="ECO:0000313" key="10">
    <source>
        <dbReference type="EMBL" id="KAJ1181835.1"/>
    </source>
</evidence>
<dbReference type="InterPro" id="IPR013098">
    <property type="entry name" value="Ig_I-set"/>
</dbReference>
<keyword evidence="3" id="KW-0677">Repeat</keyword>
<dbReference type="FunFam" id="2.60.40.10:FF:000069">
    <property type="entry name" value="Alpha-protein kinase 3"/>
    <property type="match status" value="1"/>
</dbReference>